<evidence type="ECO:0000313" key="12">
    <source>
        <dbReference type="EMBL" id="REE01015.1"/>
    </source>
</evidence>
<dbReference type="InterPro" id="IPR015365">
    <property type="entry name" value="Elong-fact-P_C"/>
</dbReference>
<dbReference type="PANTHER" id="PTHR30053:SF12">
    <property type="entry name" value="ELONGATION FACTOR P (EF-P) FAMILY PROTEIN"/>
    <property type="match status" value="1"/>
</dbReference>
<protein>
    <recommendedName>
        <fullName evidence="7 8">Elongation factor P</fullName>
        <shortName evidence="7">EF-P</shortName>
    </recommendedName>
</protein>
<dbReference type="UniPathway" id="UPA00345"/>
<dbReference type="InterPro" id="IPR020599">
    <property type="entry name" value="Transl_elong_fac_P/YeiP"/>
</dbReference>
<dbReference type="InterPro" id="IPR013185">
    <property type="entry name" value="Transl_elong_KOW-like"/>
</dbReference>
<evidence type="ECO:0000259" key="11">
    <source>
        <dbReference type="SMART" id="SM01185"/>
    </source>
</evidence>
<dbReference type="PIRSF" id="PIRSF005901">
    <property type="entry name" value="EF-P"/>
    <property type="match status" value="1"/>
</dbReference>
<dbReference type="SMART" id="SM00841">
    <property type="entry name" value="Elong-fact-P_C"/>
    <property type="match status" value="1"/>
</dbReference>
<dbReference type="FunFam" id="2.40.50.140:FF:000009">
    <property type="entry name" value="Elongation factor P"/>
    <property type="match status" value="1"/>
</dbReference>
<evidence type="ECO:0000256" key="9">
    <source>
        <dbReference type="RuleBase" id="RU004389"/>
    </source>
</evidence>
<keyword evidence="6 7" id="KW-0648">Protein biosynthesis</keyword>
<evidence type="ECO:0000256" key="6">
    <source>
        <dbReference type="ARBA" id="ARBA00022917"/>
    </source>
</evidence>
<dbReference type="SUPFAM" id="SSF50104">
    <property type="entry name" value="Translation proteins SH3-like domain"/>
    <property type="match status" value="1"/>
</dbReference>
<dbReference type="AlphaFoldDB" id="A0A3D9L4R6"/>
<dbReference type="Gene3D" id="2.40.50.140">
    <property type="entry name" value="Nucleic acid-binding proteins"/>
    <property type="match status" value="2"/>
</dbReference>
<evidence type="ECO:0000256" key="7">
    <source>
        <dbReference type="HAMAP-Rule" id="MF_00141"/>
    </source>
</evidence>
<dbReference type="Proteomes" id="UP000256779">
    <property type="component" value="Unassembled WGS sequence"/>
</dbReference>
<gene>
    <name evidence="7" type="primary">efp</name>
    <name evidence="12" type="ORF">C7460_10434</name>
</gene>
<evidence type="ECO:0000259" key="10">
    <source>
        <dbReference type="SMART" id="SM00841"/>
    </source>
</evidence>
<dbReference type="GO" id="GO:0005829">
    <property type="term" value="C:cytosol"/>
    <property type="evidence" value="ECO:0007669"/>
    <property type="project" value="UniProtKB-ARBA"/>
</dbReference>
<dbReference type="OrthoDB" id="9801844at2"/>
<dbReference type="Pfam" id="PF01132">
    <property type="entry name" value="EFP"/>
    <property type="match status" value="1"/>
</dbReference>
<proteinExistence type="inferred from homology"/>
<dbReference type="GO" id="GO:0043043">
    <property type="term" value="P:peptide biosynthetic process"/>
    <property type="evidence" value="ECO:0007669"/>
    <property type="project" value="InterPro"/>
</dbReference>
<keyword evidence="13" id="KW-1185">Reference proteome</keyword>
<dbReference type="NCBIfam" id="TIGR00038">
    <property type="entry name" value="efp"/>
    <property type="match status" value="1"/>
</dbReference>
<dbReference type="Pfam" id="PF08207">
    <property type="entry name" value="EFP_N"/>
    <property type="match status" value="1"/>
</dbReference>
<evidence type="ECO:0000256" key="8">
    <source>
        <dbReference type="NCBIfam" id="TIGR00038"/>
    </source>
</evidence>
<dbReference type="CDD" id="cd04470">
    <property type="entry name" value="S1_EF-P_repeat_1"/>
    <property type="match status" value="1"/>
</dbReference>
<dbReference type="FunFam" id="2.40.50.140:FF:000004">
    <property type="entry name" value="Elongation factor P"/>
    <property type="match status" value="1"/>
</dbReference>
<evidence type="ECO:0000313" key="13">
    <source>
        <dbReference type="Proteomes" id="UP000256779"/>
    </source>
</evidence>
<dbReference type="NCBIfam" id="NF001810">
    <property type="entry name" value="PRK00529.1"/>
    <property type="match status" value="1"/>
</dbReference>
<reference evidence="12 13" key="1">
    <citation type="submission" date="2018-07" db="EMBL/GenBank/DDBJ databases">
        <title>Genomic Encyclopedia of Type Strains, Phase IV (KMG-IV): sequencing the most valuable type-strain genomes for metagenomic binning, comparative biology and taxonomic classification.</title>
        <authorList>
            <person name="Goeker M."/>
        </authorList>
    </citation>
    <scope>NUCLEOTIDE SEQUENCE [LARGE SCALE GENOMIC DNA]</scope>
    <source>
        <strain evidence="12 13">DSM 4134</strain>
    </source>
</reference>
<dbReference type="PROSITE" id="PS01275">
    <property type="entry name" value="EFP"/>
    <property type="match status" value="1"/>
</dbReference>
<organism evidence="12 13">
    <name type="scientific">Marinoscillum furvescens DSM 4134</name>
    <dbReference type="NCBI Taxonomy" id="1122208"/>
    <lineage>
        <taxon>Bacteria</taxon>
        <taxon>Pseudomonadati</taxon>
        <taxon>Bacteroidota</taxon>
        <taxon>Cytophagia</taxon>
        <taxon>Cytophagales</taxon>
        <taxon>Reichenbachiellaceae</taxon>
        <taxon>Marinoscillum</taxon>
    </lineage>
</organism>
<dbReference type="GO" id="GO:0003746">
    <property type="term" value="F:translation elongation factor activity"/>
    <property type="evidence" value="ECO:0007669"/>
    <property type="project" value="UniProtKB-UniRule"/>
</dbReference>
<dbReference type="HAMAP" id="MF_00141">
    <property type="entry name" value="EF_P"/>
    <property type="match status" value="1"/>
</dbReference>
<comment type="pathway">
    <text evidence="2 7">Protein biosynthesis; polypeptide chain elongation.</text>
</comment>
<dbReference type="CDD" id="cd05794">
    <property type="entry name" value="S1_EF-P_repeat_2"/>
    <property type="match status" value="1"/>
</dbReference>
<evidence type="ECO:0000256" key="3">
    <source>
        <dbReference type="ARBA" id="ARBA00009479"/>
    </source>
</evidence>
<dbReference type="InterPro" id="IPR012340">
    <property type="entry name" value="NA-bd_OB-fold"/>
</dbReference>
<dbReference type="InterPro" id="IPR011768">
    <property type="entry name" value="Transl_elongation_fac_P"/>
</dbReference>
<dbReference type="RefSeq" id="WP_115867109.1">
    <property type="nucleotide sequence ID" value="NZ_QREG01000004.1"/>
</dbReference>
<feature type="domain" description="Elongation factor P C-terminal" evidence="10">
    <location>
        <begin position="130"/>
        <end position="185"/>
    </location>
</feature>
<evidence type="ECO:0000256" key="5">
    <source>
        <dbReference type="ARBA" id="ARBA00022768"/>
    </source>
</evidence>
<dbReference type="EMBL" id="QREG01000004">
    <property type="protein sequence ID" value="REE01015.1"/>
    <property type="molecule type" value="Genomic_DNA"/>
</dbReference>
<evidence type="ECO:0000256" key="4">
    <source>
        <dbReference type="ARBA" id="ARBA00022490"/>
    </source>
</evidence>
<dbReference type="InterPro" id="IPR008991">
    <property type="entry name" value="Translation_prot_SH3-like_sf"/>
</dbReference>
<keyword evidence="5 7" id="KW-0251">Elongation factor</keyword>
<dbReference type="InterPro" id="IPR014722">
    <property type="entry name" value="Rib_uL2_dom2"/>
</dbReference>
<dbReference type="SUPFAM" id="SSF50249">
    <property type="entry name" value="Nucleic acid-binding proteins"/>
    <property type="match status" value="2"/>
</dbReference>
<keyword evidence="4 7" id="KW-0963">Cytoplasm</keyword>
<name>A0A3D9L4R6_MARFU</name>
<dbReference type="Gene3D" id="2.30.30.30">
    <property type="match status" value="1"/>
</dbReference>
<dbReference type="Pfam" id="PF09285">
    <property type="entry name" value="Elong-fact-P_C"/>
    <property type="match status" value="1"/>
</dbReference>
<sequence length="187" mass="21131">MATTADFRNGLVIEFNHDLFSIVEFQHVKPGKGPAFVRTKLKSLTTGKVIDNTFTSGHKVTTARVERRDYQFLFKDDMGYHFMDSNTFEQIPVQENLINAPQFLKDGQEVEILFHAEEEKVLGVELPQHVVLKVVYTEPGLKGDTATNATKPAEMETGATVQVPLFIDQDEVIKINTLTNSYVERVK</sequence>
<evidence type="ECO:0000256" key="2">
    <source>
        <dbReference type="ARBA" id="ARBA00004815"/>
    </source>
</evidence>
<dbReference type="InterPro" id="IPR001059">
    <property type="entry name" value="Transl_elong_P/YeiP_cen"/>
</dbReference>
<comment type="subcellular location">
    <subcellularLocation>
        <location evidence="1 7">Cytoplasm</location>
    </subcellularLocation>
</comment>
<dbReference type="PANTHER" id="PTHR30053">
    <property type="entry name" value="ELONGATION FACTOR P"/>
    <property type="match status" value="1"/>
</dbReference>
<dbReference type="SMART" id="SM01185">
    <property type="entry name" value="EFP"/>
    <property type="match status" value="1"/>
</dbReference>
<dbReference type="FunFam" id="2.30.30.30:FF:000003">
    <property type="entry name" value="Elongation factor P"/>
    <property type="match status" value="1"/>
</dbReference>
<dbReference type="InterPro" id="IPR013852">
    <property type="entry name" value="Transl_elong_P/YeiP_CS"/>
</dbReference>
<comment type="caution">
    <text evidence="12">The sequence shown here is derived from an EMBL/GenBank/DDBJ whole genome shotgun (WGS) entry which is preliminary data.</text>
</comment>
<feature type="domain" description="Translation elongation factor P/YeiP central" evidence="11">
    <location>
        <begin position="67"/>
        <end position="122"/>
    </location>
</feature>
<comment type="similarity">
    <text evidence="3 7 9">Belongs to the elongation factor P family.</text>
</comment>
<evidence type="ECO:0000256" key="1">
    <source>
        <dbReference type="ARBA" id="ARBA00004496"/>
    </source>
</evidence>
<accession>A0A3D9L4R6</accession>
<comment type="function">
    <text evidence="7">Involved in peptide bond synthesis. Stimulates efficient translation and peptide-bond synthesis on native or reconstituted 70S ribosomes in vitro. Probably functions indirectly by altering the affinity of the ribosome for aminoacyl-tRNA, thus increasing their reactivity as acceptors for peptidyl transferase.</text>
</comment>